<proteinExistence type="predicted"/>
<organism evidence="1">
    <name type="scientific">Micrurus corallinus</name>
    <name type="common">Brazilian coral snake</name>
    <dbReference type="NCBI Taxonomy" id="54390"/>
    <lineage>
        <taxon>Eukaryota</taxon>
        <taxon>Metazoa</taxon>
        <taxon>Chordata</taxon>
        <taxon>Craniata</taxon>
        <taxon>Vertebrata</taxon>
        <taxon>Euteleostomi</taxon>
        <taxon>Lepidosauria</taxon>
        <taxon>Squamata</taxon>
        <taxon>Bifurcata</taxon>
        <taxon>Unidentata</taxon>
        <taxon>Episquamata</taxon>
        <taxon>Toxicofera</taxon>
        <taxon>Serpentes</taxon>
        <taxon>Colubroidea</taxon>
        <taxon>Elapidae</taxon>
        <taxon>Elapinae</taxon>
        <taxon>Micrurus</taxon>
    </lineage>
</organism>
<dbReference type="AlphaFoldDB" id="A0A2D4H1G5"/>
<sequence length="100" mass="11102">MHPRSLPHLIAAIYQPCNFLQASPLSFTAGNRQEVATPNNHGVQLKMATGTEGIVVIKKCGCTLQPHYFTTTLLSNGNSCPNRCCTHIFKHSFKIKFIFL</sequence>
<dbReference type="EMBL" id="IACJ01163499">
    <property type="protein sequence ID" value="LAA65818.1"/>
    <property type="molecule type" value="Transcribed_RNA"/>
</dbReference>
<evidence type="ECO:0000313" key="1">
    <source>
        <dbReference type="EMBL" id="LAA65818.1"/>
    </source>
</evidence>
<reference evidence="1" key="1">
    <citation type="submission" date="2017-07" db="EMBL/GenBank/DDBJ databases">
        <authorList>
            <person name="Mikheyev A."/>
            <person name="Grau M."/>
        </authorList>
    </citation>
    <scope>NUCLEOTIDE SEQUENCE</scope>
    <source>
        <tissue evidence="1">Venom_gland</tissue>
    </source>
</reference>
<name>A0A2D4H1G5_MICCO</name>
<protein>
    <submittedName>
        <fullName evidence="1">Uncharacterized protein</fullName>
    </submittedName>
</protein>
<reference evidence="1" key="2">
    <citation type="submission" date="2017-11" db="EMBL/GenBank/DDBJ databases">
        <title>Coralsnake Venomics: Analyses of Venom Gland Transcriptomes and Proteomes of Six Brazilian Taxa.</title>
        <authorList>
            <person name="Aird S.D."/>
            <person name="Jorge da Silva N."/>
            <person name="Qiu L."/>
            <person name="Villar-Briones A."/>
            <person name="Aparecida-Saddi V."/>
            <person name="Campos-Telles M.P."/>
            <person name="Grau M."/>
            <person name="Mikheyev A.S."/>
        </authorList>
    </citation>
    <scope>NUCLEOTIDE SEQUENCE</scope>
    <source>
        <tissue evidence="1">Venom_gland</tissue>
    </source>
</reference>
<accession>A0A2D4H1G5</accession>